<dbReference type="RefSeq" id="WP_179707440.1">
    <property type="nucleotide sequence ID" value="NZ_JACCAU010000001.1"/>
</dbReference>
<sequence>MQGSPAFDHGVENQGLLGWNLAKKMAYAYEQIRSFRSSFAILVRDHGAMYVDGLTKSSS</sequence>
<name>A0A7Y9WC24_9BURK</name>
<accession>A0A7Y9WC24</accession>
<organism evidence="1 2">
    <name type="scientific">Paraburkholderia bryophila</name>
    <dbReference type="NCBI Taxonomy" id="420952"/>
    <lineage>
        <taxon>Bacteria</taxon>
        <taxon>Pseudomonadati</taxon>
        <taxon>Pseudomonadota</taxon>
        <taxon>Betaproteobacteria</taxon>
        <taxon>Burkholderiales</taxon>
        <taxon>Burkholderiaceae</taxon>
        <taxon>Paraburkholderia</taxon>
    </lineage>
</organism>
<comment type="caution">
    <text evidence="1">The sequence shown here is derived from an EMBL/GenBank/DDBJ whole genome shotgun (WGS) entry which is preliminary data.</text>
</comment>
<evidence type="ECO:0000313" key="2">
    <source>
        <dbReference type="Proteomes" id="UP000572540"/>
    </source>
</evidence>
<dbReference type="Proteomes" id="UP000572540">
    <property type="component" value="Unassembled WGS sequence"/>
</dbReference>
<protein>
    <submittedName>
        <fullName evidence="1">Uncharacterized protein</fullName>
    </submittedName>
</protein>
<dbReference type="AlphaFoldDB" id="A0A7Y9WC24"/>
<reference evidence="1 2" key="1">
    <citation type="submission" date="2020-07" db="EMBL/GenBank/DDBJ databases">
        <title>Exploring microbial biodiversity for novel pathways involved in the catabolism of aromatic compounds derived from lignin.</title>
        <authorList>
            <person name="Elkins J."/>
        </authorList>
    </citation>
    <scope>NUCLEOTIDE SEQUENCE [LARGE SCALE GENOMIC DNA]</scope>
    <source>
        <strain evidence="1 2">H2C3B</strain>
    </source>
</reference>
<gene>
    <name evidence="1" type="ORF">GGD41_005125</name>
</gene>
<evidence type="ECO:0000313" key="1">
    <source>
        <dbReference type="EMBL" id="NYH17897.1"/>
    </source>
</evidence>
<proteinExistence type="predicted"/>
<dbReference type="EMBL" id="JACCAU010000001">
    <property type="protein sequence ID" value="NYH17897.1"/>
    <property type="molecule type" value="Genomic_DNA"/>
</dbReference>